<dbReference type="STRING" id="10195.A0A3M7PP71"/>
<dbReference type="PANTHER" id="PTHR11629:SF63">
    <property type="entry name" value="V-TYPE PROTON ATPASE SUBUNIT A"/>
    <property type="match status" value="1"/>
</dbReference>
<comment type="caution">
    <text evidence="12">The sequence shown here is derived from an EMBL/GenBank/DDBJ whole genome shotgun (WGS) entry which is preliminary data.</text>
</comment>
<organism evidence="12 13">
    <name type="scientific">Brachionus plicatilis</name>
    <name type="common">Marine rotifer</name>
    <name type="synonym">Brachionus muelleri</name>
    <dbReference type="NCBI Taxonomy" id="10195"/>
    <lineage>
        <taxon>Eukaryota</taxon>
        <taxon>Metazoa</taxon>
        <taxon>Spiralia</taxon>
        <taxon>Gnathifera</taxon>
        <taxon>Rotifera</taxon>
        <taxon>Eurotatoria</taxon>
        <taxon>Monogononta</taxon>
        <taxon>Pseudotrocha</taxon>
        <taxon>Ploima</taxon>
        <taxon>Brachionidae</taxon>
        <taxon>Brachionus</taxon>
    </lineage>
</organism>
<dbReference type="GO" id="GO:0000220">
    <property type="term" value="C:vacuolar proton-transporting V-type ATPase, V0 domain"/>
    <property type="evidence" value="ECO:0007669"/>
    <property type="project" value="InterPro"/>
</dbReference>
<evidence type="ECO:0000256" key="6">
    <source>
        <dbReference type="ARBA" id="ARBA00022989"/>
    </source>
</evidence>
<feature type="coiled-coil region" evidence="10">
    <location>
        <begin position="48"/>
        <end position="133"/>
    </location>
</feature>
<evidence type="ECO:0000256" key="11">
    <source>
        <dbReference type="SAM" id="MobiDB-lite"/>
    </source>
</evidence>
<protein>
    <recommendedName>
        <fullName evidence="9">V-type proton ATPase subunit a</fullName>
    </recommendedName>
</protein>
<evidence type="ECO:0000256" key="7">
    <source>
        <dbReference type="ARBA" id="ARBA00023065"/>
    </source>
</evidence>
<feature type="compositionally biased region" description="Polar residues" evidence="11">
    <location>
        <begin position="695"/>
        <end position="704"/>
    </location>
</feature>
<dbReference type="Pfam" id="PF01496">
    <property type="entry name" value="V_ATPase_I"/>
    <property type="match status" value="1"/>
</dbReference>
<dbReference type="Proteomes" id="UP000276133">
    <property type="component" value="Unassembled WGS sequence"/>
</dbReference>
<proteinExistence type="inferred from homology"/>
<feature type="region of interest" description="Disordered" evidence="11">
    <location>
        <begin position="712"/>
        <end position="731"/>
    </location>
</feature>
<feature type="transmembrane region" description="Helical" evidence="9">
    <location>
        <begin position="649"/>
        <end position="671"/>
    </location>
</feature>
<keyword evidence="3 9" id="KW-0813">Transport</keyword>
<dbReference type="GO" id="GO:0005886">
    <property type="term" value="C:plasma membrane"/>
    <property type="evidence" value="ECO:0007669"/>
    <property type="project" value="TreeGrafter"/>
</dbReference>
<name>A0A3M7PP71_BRAPC</name>
<evidence type="ECO:0000256" key="3">
    <source>
        <dbReference type="ARBA" id="ARBA00022448"/>
    </source>
</evidence>
<feature type="compositionally biased region" description="Basic and acidic residues" evidence="11">
    <location>
        <begin position="712"/>
        <end position="726"/>
    </location>
</feature>
<feature type="transmembrane region" description="Helical" evidence="9">
    <location>
        <begin position="842"/>
        <end position="863"/>
    </location>
</feature>
<reference evidence="12 13" key="1">
    <citation type="journal article" date="2018" name="Sci. Rep.">
        <title>Genomic signatures of local adaptation to the degree of environmental predictability in rotifers.</title>
        <authorList>
            <person name="Franch-Gras L."/>
            <person name="Hahn C."/>
            <person name="Garcia-Roger E.M."/>
            <person name="Carmona M.J."/>
            <person name="Serra M."/>
            <person name="Gomez A."/>
        </authorList>
    </citation>
    <scope>NUCLEOTIDE SEQUENCE [LARGE SCALE GENOMIC DNA]</scope>
    <source>
        <strain evidence="12">HYR1</strain>
    </source>
</reference>
<keyword evidence="10" id="KW-0175">Coiled coil</keyword>
<evidence type="ECO:0000256" key="4">
    <source>
        <dbReference type="ARBA" id="ARBA00022692"/>
    </source>
</evidence>
<sequence length="910" mass="104600">KFFKMSSLFRGEDMTLCQIYFQSEAAYSCVAQLGELGIVQFRDLNPTVNAFQRKYVNEVRRCEEMERKLRFLESEILKEKEIPLAEAQEFCEAPKSKEMIEMEAALEQLEHDLQEVNSNKDALKKNYLELQELRHILTKATTFFEEQDRIQTGEQTVLQMETQDRIQPLRLGFLAGVIDRERVPSFELMLWRICRGNVFLRTAEIEETLEDPKTNTQVNKTVFILFFQGEQLKTKVKKICEGFKATIYPCPETASERREMGLGVMTRLEELKTVLDQSLNLRKSLLTNAALNVKTWFCRVRKMKAIYHTMNMFNLEVNQKCLIAECWAPVNELTRIKLALDKGTELSGSNIQSILNRMETKEQPPTHHRLNKFSEGFQNIVDAYGISSYREINPAPFTVITFPFLFAVMFGDAGHGLIMSLFALFMVLRESQLKNKFRTNEVWQIFFGGRYIILLMGLFSIYTGVIYNDVFSKSMNIFGSSWRVGVTKDFDFEKVTVFDLNPNTNANHSLNEIKMYSGNPYPFGVDPIWIMSINKIAFTNSLKMKFSVIIGIMQMMFGLVLSLLNHLFFGKMVSVLFEFIPQVIFLTFIFVYLCVMILIKWLRFDGSPDSTQCAPNLLIELINMFFFKSAADEDPCKALYSGQSIVQKILIVLAVLCIPTMLLGKPIVLYLRHKRKSQIGQRLSDSGHLNPIAQEDSTSDSTNEGVDLKIMRETPVGKDSPDTSHDDENENSGVRLEEDLRHMTEVNSHVVTSDSIHQESTYFTNSDAELLTEHDETEEKFDMGELAVEQCIHTIEYFLGCISHTASYLRLWALSLAHAELSEVLWTMILRIGLKSGSVPGFVILWLVFVPWAAFTIGVLLLMEGLSAFLHALRLHWVEFQSKFYKGEGYQFMPFSFEQILEQAENPDKI</sequence>
<evidence type="ECO:0000256" key="1">
    <source>
        <dbReference type="ARBA" id="ARBA00004141"/>
    </source>
</evidence>
<feature type="region of interest" description="Disordered" evidence="11">
    <location>
        <begin position="682"/>
        <end position="707"/>
    </location>
</feature>
<evidence type="ECO:0000313" key="12">
    <source>
        <dbReference type="EMBL" id="RNA00784.1"/>
    </source>
</evidence>
<dbReference type="OrthoDB" id="10264220at2759"/>
<feature type="transmembrane region" description="Helical" evidence="9">
    <location>
        <begin position="546"/>
        <end position="568"/>
    </location>
</feature>
<evidence type="ECO:0000256" key="9">
    <source>
        <dbReference type="RuleBase" id="RU361189"/>
    </source>
</evidence>
<evidence type="ECO:0000256" key="10">
    <source>
        <dbReference type="SAM" id="Coils"/>
    </source>
</evidence>
<keyword evidence="8 9" id="KW-0472">Membrane</keyword>
<evidence type="ECO:0000256" key="5">
    <source>
        <dbReference type="ARBA" id="ARBA00022781"/>
    </source>
</evidence>
<comment type="subcellular location">
    <subcellularLocation>
        <location evidence="1">Membrane</location>
        <topology evidence="1">Multi-pass membrane protein</topology>
    </subcellularLocation>
</comment>
<evidence type="ECO:0000313" key="13">
    <source>
        <dbReference type="Proteomes" id="UP000276133"/>
    </source>
</evidence>
<dbReference type="GO" id="GO:0051117">
    <property type="term" value="F:ATPase binding"/>
    <property type="evidence" value="ECO:0007669"/>
    <property type="project" value="TreeGrafter"/>
</dbReference>
<keyword evidence="13" id="KW-1185">Reference proteome</keyword>
<accession>A0A3M7PP71</accession>
<feature type="transmembrane region" description="Helical" evidence="9">
    <location>
        <begin position="575"/>
        <end position="599"/>
    </location>
</feature>
<keyword evidence="4 9" id="KW-0812">Transmembrane</keyword>
<feature type="transmembrane region" description="Helical" evidence="9">
    <location>
        <begin position="404"/>
        <end position="428"/>
    </location>
</feature>
<gene>
    <name evidence="12" type="ORF">BpHYR1_050057</name>
</gene>
<dbReference type="InterPro" id="IPR002490">
    <property type="entry name" value="V-ATPase_116kDa_su"/>
</dbReference>
<dbReference type="EMBL" id="REGN01009612">
    <property type="protein sequence ID" value="RNA00784.1"/>
    <property type="molecule type" value="Genomic_DNA"/>
</dbReference>
<comment type="function">
    <text evidence="9">Essential component of the vacuolar proton pump (V-ATPase), a multimeric enzyme that catalyzes the translocation of protons across the membranes. Required for assembly and activity of the V-ATPase.</text>
</comment>
<comment type="similarity">
    <text evidence="2 9">Belongs to the V-ATPase 116 kDa subunit family.</text>
</comment>
<feature type="transmembrane region" description="Helical" evidence="9">
    <location>
        <begin position="449"/>
        <end position="467"/>
    </location>
</feature>
<dbReference type="PIRSF" id="PIRSF001293">
    <property type="entry name" value="ATP6V0A1"/>
    <property type="match status" value="1"/>
</dbReference>
<dbReference type="GO" id="GO:0046961">
    <property type="term" value="F:proton-transporting ATPase activity, rotational mechanism"/>
    <property type="evidence" value="ECO:0007669"/>
    <property type="project" value="InterPro"/>
</dbReference>
<evidence type="ECO:0000256" key="2">
    <source>
        <dbReference type="ARBA" id="ARBA00009904"/>
    </source>
</evidence>
<dbReference type="InterPro" id="IPR026028">
    <property type="entry name" value="V-type_ATPase_116kDa_su_euka"/>
</dbReference>
<keyword evidence="7 9" id="KW-0406">Ion transport</keyword>
<keyword evidence="5 9" id="KW-0375">Hydrogen ion transport</keyword>
<dbReference type="GO" id="GO:0007035">
    <property type="term" value="P:vacuolar acidification"/>
    <property type="evidence" value="ECO:0007669"/>
    <property type="project" value="TreeGrafter"/>
</dbReference>
<dbReference type="PANTHER" id="PTHR11629">
    <property type="entry name" value="VACUOLAR PROTON ATPASES"/>
    <property type="match status" value="1"/>
</dbReference>
<keyword evidence="6 9" id="KW-1133">Transmembrane helix</keyword>
<evidence type="ECO:0000256" key="8">
    <source>
        <dbReference type="ARBA" id="ARBA00023136"/>
    </source>
</evidence>
<feature type="non-terminal residue" evidence="12">
    <location>
        <position position="1"/>
    </location>
</feature>
<dbReference type="AlphaFoldDB" id="A0A3M7PP71"/>